<feature type="region of interest" description="Disordered" evidence="1">
    <location>
        <begin position="18"/>
        <end position="39"/>
    </location>
</feature>
<feature type="compositionally biased region" description="Low complexity" evidence="1">
    <location>
        <begin position="271"/>
        <end position="282"/>
    </location>
</feature>
<proteinExistence type="predicted"/>
<reference evidence="3 4" key="1">
    <citation type="submission" date="2018-04" db="EMBL/GenBank/DDBJ databases">
        <authorList>
            <person name="Zhang X."/>
            <person name="Yuan J."/>
            <person name="Li F."/>
            <person name="Xiang J."/>
        </authorList>
    </citation>
    <scope>NUCLEOTIDE SEQUENCE [LARGE SCALE GENOMIC DNA]</scope>
    <source>
        <tissue evidence="3">Muscle</tissue>
    </source>
</reference>
<accession>A0A3R7Q828</accession>
<evidence type="ECO:0000256" key="2">
    <source>
        <dbReference type="SAM" id="Phobius"/>
    </source>
</evidence>
<sequence>MARRWAGGRRAGERADEIKCVPGGGRDGRAQAGREGCGEERGREGEASFLSHLICSVSSPLCSSLHLHLVRPSISVASSAAGSAGRLDSLSYSRLPSRPLRLPLHLSLSPLALLPLPLSSLFPLSLSRRPVLFFLPVLSSLPSLSSSSPPHPSFSLSFSHSLSSSSLIRSSLPPHLLLSFLSLFPLPSSLTLPTPDSLIVSLALICTSLHISPPPRVTSFVSLLFLSHSPILPRPSIPLSTFSPHSPLLSIPSLPLGPSPPLSSHPPSLPPANLSSLLPPSNPPGGLVSHPPTLPISLHLRQPSLTPLSPHSILPRNPTLSSPAPSNPLPFLPLAIPPSLSSRPPLFSLSILSIYLCTSLLSSSHFHLGCVRVVPIIVLSRRVCGSSVLPLVSLPSFLSLSIILFVTSILSPHSSPLSHVVSCESKISAMLGA</sequence>
<keyword evidence="2" id="KW-0472">Membrane</keyword>
<feature type="compositionally biased region" description="Pro residues" evidence="1">
    <location>
        <begin position="259"/>
        <end position="270"/>
    </location>
</feature>
<comment type="caution">
    <text evidence="3">The sequence shown here is derived from an EMBL/GenBank/DDBJ whole genome shotgun (WGS) entry which is preliminary data.</text>
</comment>
<keyword evidence="2" id="KW-0812">Transmembrane</keyword>
<protein>
    <submittedName>
        <fullName evidence="3">Uncharacterized protein</fullName>
    </submittedName>
</protein>
<dbReference type="EMBL" id="QCYY01002369">
    <property type="protein sequence ID" value="ROT70924.1"/>
    <property type="molecule type" value="Genomic_DNA"/>
</dbReference>
<reference evidence="3 4" key="2">
    <citation type="submission" date="2019-01" db="EMBL/GenBank/DDBJ databases">
        <title>The decoding of complex shrimp genome reveals the adaptation for benthos swimmer, frequently molting mechanism and breeding impact on genome.</title>
        <authorList>
            <person name="Sun Y."/>
            <person name="Gao Y."/>
            <person name="Yu Y."/>
        </authorList>
    </citation>
    <scope>NUCLEOTIDE SEQUENCE [LARGE SCALE GENOMIC DNA]</scope>
    <source>
        <tissue evidence="3">Muscle</tissue>
    </source>
</reference>
<organism evidence="3 4">
    <name type="scientific">Penaeus vannamei</name>
    <name type="common">Whiteleg shrimp</name>
    <name type="synonym">Litopenaeus vannamei</name>
    <dbReference type="NCBI Taxonomy" id="6689"/>
    <lineage>
        <taxon>Eukaryota</taxon>
        <taxon>Metazoa</taxon>
        <taxon>Ecdysozoa</taxon>
        <taxon>Arthropoda</taxon>
        <taxon>Crustacea</taxon>
        <taxon>Multicrustacea</taxon>
        <taxon>Malacostraca</taxon>
        <taxon>Eumalacostraca</taxon>
        <taxon>Eucarida</taxon>
        <taxon>Decapoda</taxon>
        <taxon>Dendrobranchiata</taxon>
        <taxon>Penaeoidea</taxon>
        <taxon>Penaeidae</taxon>
        <taxon>Penaeus</taxon>
    </lineage>
</organism>
<name>A0A3R7Q828_PENVA</name>
<keyword evidence="2" id="KW-1133">Transmembrane helix</keyword>
<gene>
    <name evidence="3" type="ORF">C7M84_010765</name>
</gene>
<evidence type="ECO:0000256" key="1">
    <source>
        <dbReference type="SAM" id="MobiDB-lite"/>
    </source>
</evidence>
<feature type="region of interest" description="Disordered" evidence="1">
    <location>
        <begin position="259"/>
        <end position="282"/>
    </location>
</feature>
<dbReference type="AlphaFoldDB" id="A0A3R7Q828"/>
<feature type="transmembrane region" description="Helical" evidence="2">
    <location>
        <begin position="346"/>
        <end position="368"/>
    </location>
</feature>
<feature type="transmembrane region" description="Helical" evidence="2">
    <location>
        <begin position="388"/>
        <end position="410"/>
    </location>
</feature>
<keyword evidence="4" id="KW-1185">Reference proteome</keyword>
<evidence type="ECO:0000313" key="3">
    <source>
        <dbReference type="EMBL" id="ROT70924.1"/>
    </source>
</evidence>
<dbReference type="Proteomes" id="UP000283509">
    <property type="component" value="Unassembled WGS sequence"/>
</dbReference>
<evidence type="ECO:0000313" key="4">
    <source>
        <dbReference type="Proteomes" id="UP000283509"/>
    </source>
</evidence>